<proteinExistence type="predicted"/>
<keyword evidence="1" id="KW-0343">GTPase activation</keyword>
<dbReference type="SUPFAM" id="SSF54236">
    <property type="entry name" value="Ubiquitin-like"/>
    <property type="match status" value="1"/>
</dbReference>
<dbReference type="CDD" id="cd13319">
    <property type="entry name" value="PH_RARhoGAP"/>
    <property type="match status" value="1"/>
</dbReference>
<dbReference type="GO" id="GO:0007165">
    <property type="term" value="P:signal transduction"/>
    <property type="evidence" value="ECO:0007669"/>
    <property type="project" value="InterPro"/>
</dbReference>
<evidence type="ECO:0000259" key="5">
    <source>
        <dbReference type="PROSITE" id="PS50200"/>
    </source>
</evidence>
<dbReference type="KEGG" id="mpuf:101680027"/>
<dbReference type="InterPro" id="IPR029071">
    <property type="entry name" value="Ubiquitin-like_domsf"/>
</dbReference>
<feature type="domain" description="Rho-GAP" evidence="6">
    <location>
        <begin position="315"/>
        <end position="500"/>
    </location>
</feature>
<evidence type="ECO:0000256" key="3">
    <source>
        <dbReference type="SAM" id="MobiDB-lite"/>
    </source>
</evidence>
<reference evidence="8" key="1">
    <citation type="submission" date="2025-08" db="UniProtKB">
        <authorList>
            <consortium name="RefSeq"/>
        </authorList>
    </citation>
    <scope>IDENTIFICATION</scope>
    <source>
        <tissue evidence="8">Brain</tissue>
    </source>
</reference>
<evidence type="ECO:0000259" key="4">
    <source>
        <dbReference type="PROSITE" id="PS50003"/>
    </source>
</evidence>
<keyword evidence="7" id="KW-1185">Reference proteome</keyword>
<dbReference type="InterPro" id="IPR008936">
    <property type="entry name" value="Rho_GTPase_activation_prot"/>
</dbReference>
<name>A0A8U0MMM3_MUSPF</name>
<dbReference type="InterPro" id="IPR001849">
    <property type="entry name" value="PH_domain"/>
</dbReference>
<dbReference type="SUPFAM" id="SSF48350">
    <property type="entry name" value="GTPase activation domain, GAP"/>
    <property type="match status" value="1"/>
</dbReference>
<dbReference type="Gene3D" id="1.10.555.10">
    <property type="entry name" value="Rho GTPase activation protein"/>
    <property type="match status" value="1"/>
</dbReference>
<evidence type="ECO:0000259" key="6">
    <source>
        <dbReference type="PROSITE" id="PS50238"/>
    </source>
</evidence>
<organism evidence="7 8">
    <name type="scientific">Mustela putorius furo</name>
    <name type="common">European domestic ferret</name>
    <name type="synonym">Mustela furo</name>
    <dbReference type="NCBI Taxonomy" id="9669"/>
    <lineage>
        <taxon>Eukaryota</taxon>
        <taxon>Metazoa</taxon>
        <taxon>Chordata</taxon>
        <taxon>Craniata</taxon>
        <taxon>Vertebrata</taxon>
        <taxon>Euteleostomi</taxon>
        <taxon>Mammalia</taxon>
        <taxon>Eutheria</taxon>
        <taxon>Laurasiatheria</taxon>
        <taxon>Carnivora</taxon>
        <taxon>Caniformia</taxon>
        <taxon>Musteloidea</taxon>
        <taxon>Mustelidae</taxon>
        <taxon>Mustelinae</taxon>
        <taxon>Mustela</taxon>
    </lineage>
</organism>
<dbReference type="SMART" id="SM00324">
    <property type="entry name" value="RhoGAP"/>
    <property type="match status" value="1"/>
</dbReference>
<feature type="region of interest" description="Disordered" evidence="3">
    <location>
        <begin position="213"/>
        <end position="243"/>
    </location>
</feature>
<dbReference type="PANTHER" id="PTHR23179">
    <property type="entry name" value="T-CELL ACTIVATION RHO GTPASE ACTIVATING PROTEIN-RELATED"/>
    <property type="match status" value="1"/>
</dbReference>
<dbReference type="PROSITE" id="PS50003">
    <property type="entry name" value="PH_DOMAIN"/>
    <property type="match status" value="1"/>
</dbReference>
<dbReference type="GO" id="GO:0005096">
    <property type="term" value="F:GTPase activator activity"/>
    <property type="evidence" value="ECO:0007669"/>
    <property type="project" value="UniProtKB-KW"/>
</dbReference>
<accession>A0A8U0MMM3</accession>
<dbReference type="InterPro" id="IPR047886">
    <property type="entry name" value="ARHGAP20-like_RhoGAP"/>
</dbReference>
<dbReference type="FunFam" id="1.10.555.10:FF:000025">
    <property type="entry name" value="Rho GTPase-activating protein 20"/>
    <property type="match status" value="1"/>
</dbReference>
<dbReference type="SMART" id="SM00233">
    <property type="entry name" value="PH"/>
    <property type="match status" value="1"/>
</dbReference>
<dbReference type="Pfam" id="PF22286">
    <property type="entry name" value="RHG20_PH"/>
    <property type="match status" value="1"/>
</dbReference>
<dbReference type="PANTHER" id="PTHR23179:SF37">
    <property type="entry name" value="1700006A11RIK PROTEIN"/>
    <property type="match status" value="1"/>
</dbReference>
<dbReference type="PROSITE" id="PS50238">
    <property type="entry name" value="RHOGAP"/>
    <property type="match status" value="1"/>
</dbReference>
<dbReference type="PROSITE" id="PS50200">
    <property type="entry name" value="RA"/>
    <property type="match status" value="1"/>
</dbReference>
<evidence type="ECO:0000313" key="7">
    <source>
        <dbReference type="Proteomes" id="UP000000715"/>
    </source>
</evidence>
<dbReference type="InterPro" id="IPR011993">
    <property type="entry name" value="PH-like_dom_sf"/>
</dbReference>
<keyword evidence="2" id="KW-0597">Phosphoprotein</keyword>
<gene>
    <name evidence="8" type="primary">LOC101680027</name>
</gene>
<dbReference type="InterPro" id="IPR000198">
    <property type="entry name" value="RhoGAP_dom"/>
</dbReference>
<feature type="domain" description="Ras-associating" evidence="5">
    <location>
        <begin position="155"/>
        <end position="247"/>
    </location>
</feature>
<dbReference type="Pfam" id="PF00620">
    <property type="entry name" value="RhoGAP"/>
    <property type="match status" value="1"/>
</dbReference>
<dbReference type="Pfam" id="PF00788">
    <property type="entry name" value="RA"/>
    <property type="match status" value="1"/>
</dbReference>
<dbReference type="AlphaFoldDB" id="A0A8U0MMM3"/>
<dbReference type="CDD" id="cd04402">
    <property type="entry name" value="RhoGAP_ARHGAP20"/>
    <property type="match status" value="1"/>
</dbReference>
<dbReference type="RefSeq" id="XP_004748048.1">
    <property type="nucleotide sequence ID" value="XM_004747991.3"/>
</dbReference>
<protein>
    <submittedName>
        <fullName evidence="8">Rho GTPase-activating protein 20-like</fullName>
    </submittedName>
</protein>
<feature type="domain" description="PH" evidence="4">
    <location>
        <begin position="39"/>
        <end position="146"/>
    </location>
</feature>
<dbReference type="InterPro" id="IPR000159">
    <property type="entry name" value="RA_dom"/>
</dbReference>
<sequence length="565" mass="63689">MFTSIRKPSELIGGLSRLHRTRKVSSVEVDTHSESVTSSEAAAGSLLIIHSPVELKRGWRRQKRYLFLFSDVLLISNTKYEKNFKIENKIPLNTMWTANCMDKEGHANIHTERSFVMGWSTENFVATFGSSEIKEKWHSFLQRYINLAKEKDEPECIPLKIFTENIKNCASSVTVTATNSDTVNDIINMSLRMLGITGSEKDYQLWVSSGKKAAPHPLSGHEHPSTTLLPQTSEDSTSSSTLQESLLEQKFTKVQDQFILKPRHPTQNQQERDSDQKKDKRYSFRNWAFWRRPSTCHNNQCTAPPSAKPGQLFGVTLTDVCDNDNLPSPILDMLCFINQQGPLTEGIFRKSANMKSCRILKEKLNSGDKVNLDDESVLVVASVLKDFLRNIPGSIFLSDLYDKWLGVIDQGNEEEKITAAQRLLAQLPKANVVLLRYLFGVLYNIQQQSSSNQMTAYNLSVCIAPSILCPPNSCSLELEENVMKKVSLVEFLIENCLKIFGEDITSLLGENSVSCDNSEKAEVTEEQPLESKPVRVIVIYKKAQLQNDTKTPSCMDPPNYLSTVT</sequence>
<feature type="region of interest" description="Disordered" evidence="3">
    <location>
        <begin position="258"/>
        <end position="279"/>
    </location>
</feature>
<dbReference type="OrthoDB" id="9558881at2759"/>
<dbReference type="Proteomes" id="UP000000715">
    <property type="component" value="Unplaced"/>
</dbReference>
<dbReference type="Gene3D" id="3.10.20.90">
    <property type="entry name" value="Phosphatidylinositol 3-kinase Catalytic Subunit, Chain A, domain 1"/>
    <property type="match status" value="1"/>
</dbReference>
<dbReference type="GO" id="GO:0035023">
    <property type="term" value="P:regulation of Rho protein signal transduction"/>
    <property type="evidence" value="ECO:0007669"/>
    <property type="project" value="InterPro"/>
</dbReference>
<dbReference type="SUPFAM" id="SSF50729">
    <property type="entry name" value="PH domain-like"/>
    <property type="match status" value="1"/>
</dbReference>
<evidence type="ECO:0000256" key="2">
    <source>
        <dbReference type="ARBA" id="ARBA00022553"/>
    </source>
</evidence>
<dbReference type="Gene3D" id="2.30.29.30">
    <property type="entry name" value="Pleckstrin-homology domain (PH domain)/Phosphotyrosine-binding domain (PTB)"/>
    <property type="match status" value="1"/>
</dbReference>
<evidence type="ECO:0000256" key="1">
    <source>
        <dbReference type="ARBA" id="ARBA00022468"/>
    </source>
</evidence>
<dbReference type="GeneID" id="101680027"/>
<evidence type="ECO:0000313" key="8">
    <source>
        <dbReference type="RefSeq" id="XP_004748048.1"/>
    </source>
</evidence>
<dbReference type="InterPro" id="IPR047887">
    <property type="entry name" value="ARHGAP20_PH"/>
</dbReference>
<feature type="compositionally biased region" description="Low complexity" evidence="3">
    <location>
        <begin position="231"/>
        <end position="243"/>
    </location>
</feature>
<feature type="compositionally biased region" description="Basic and acidic residues" evidence="3">
    <location>
        <begin position="270"/>
        <end position="279"/>
    </location>
</feature>